<accession>A0A8T0WML6</accession>
<feature type="compositionally biased region" description="Polar residues" evidence="1">
    <location>
        <begin position="153"/>
        <end position="164"/>
    </location>
</feature>
<gene>
    <name evidence="2" type="ORF">PVAP13_2KG506305</name>
</gene>
<feature type="region of interest" description="Disordered" evidence="1">
    <location>
        <begin position="140"/>
        <end position="164"/>
    </location>
</feature>
<proteinExistence type="predicted"/>
<feature type="compositionally biased region" description="Basic and acidic residues" evidence="1">
    <location>
        <begin position="66"/>
        <end position="76"/>
    </location>
</feature>
<evidence type="ECO:0000313" key="3">
    <source>
        <dbReference type="Proteomes" id="UP000823388"/>
    </source>
</evidence>
<protein>
    <submittedName>
        <fullName evidence="2">Uncharacterized protein</fullName>
    </submittedName>
</protein>
<comment type="caution">
    <text evidence="2">The sequence shown here is derived from an EMBL/GenBank/DDBJ whole genome shotgun (WGS) entry which is preliminary data.</text>
</comment>
<feature type="region of interest" description="Disordered" evidence="1">
    <location>
        <begin position="60"/>
        <end position="79"/>
    </location>
</feature>
<dbReference type="Proteomes" id="UP000823388">
    <property type="component" value="Chromosome 2K"/>
</dbReference>
<dbReference type="AlphaFoldDB" id="A0A8T0WML6"/>
<evidence type="ECO:0000256" key="1">
    <source>
        <dbReference type="SAM" id="MobiDB-lite"/>
    </source>
</evidence>
<keyword evidence="3" id="KW-1185">Reference proteome</keyword>
<reference evidence="2" key="1">
    <citation type="submission" date="2020-05" db="EMBL/GenBank/DDBJ databases">
        <title>WGS assembly of Panicum virgatum.</title>
        <authorList>
            <person name="Lovell J.T."/>
            <person name="Jenkins J."/>
            <person name="Shu S."/>
            <person name="Juenger T.E."/>
            <person name="Schmutz J."/>
        </authorList>
    </citation>
    <scope>NUCLEOTIDE SEQUENCE</scope>
    <source>
        <strain evidence="2">AP13</strain>
    </source>
</reference>
<name>A0A8T0WML6_PANVG</name>
<organism evidence="2 3">
    <name type="scientific">Panicum virgatum</name>
    <name type="common">Blackwell switchgrass</name>
    <dbReference type="NCBI Taxonomy" id="38727"/>
    <lineage>
        <taxon>Eukaryota</taxon>
        <taxon>Viridiplantae</taxon>
        <taxon>Streptophyta</taxon>
        <taxon>Embryophyta</taxon>
        <taxon>Tracheophyta</taxon>
        <taxon>Spermatophyta</taxon>
        <taxon>Magnoliopsida</taxon>
        <taxon>Liliopsida</taxon>
        <taxon>Poales</taxon>
        <taxon>Poaceae</taxon>
        <taxon>PACMAD clade</taxon>
        <taxon>Panicoideae</taxon>
        <taxon>Panicodae</taxon>
        <taxon>Paniceae</taxon>
        <taxon>Panicinae</taxon>
        <taxon>Panicum</taxon>
        <taxon>Panicum sect. Hiantes</taxon>
    </lineage>
</organism>
<sequence>MSTTSFVSYYSNAAKSQGGKELQESAARTMLAPGPPPSVTTCDEAVVGAEVVAGLRVRRAGPGSRETTHGRVRPGDVDGGAGLFPAREVASRLRCRCPRTRAPGTALTGRTKHTATAIRQPVRPRAAAPTSRWRRRPVDLRAGSTRSRAHVPRTTTSHSQSQLMKTSKVNVAASVAAISQAAVKRIVLHLKKKKHKPARSVPVAMLRKDTRDEENRKPCCVGKILCVAEIVNPAAYTVYYLQKRKRS</sequence>
<evidence type="ECO:0000313" key="2">
    <source>
        <dbReference type="EMBL" id="KAG2646384.1"/>
    </source>
</evidence>
<dbReference type="EMBL" id="CM029039">
    <property type="protein sequence ID" value="KAG2646384.1"/>
    <property type="molecule type" value="Genomic_DNA"/>
</dbReference>